<organism evidence="6 7">
    <name type="scientific">Sulfobacillus benefaciens</name>
    <dbReference type="NCBI Taxonomy" id="453960"/>
    <lineage>
        <taxon>Bacteria</taxon>
        <taxon>Bacillati</taxon>
        <taxon>Bacillota</taxon>
        <taxon>Clostridia</taxon>
        <taxon>Eubacteriales</taxon>
        <taxon>Clostridiales Family XVII. Incertae Sedis</taxon>
        <taxon>Sulfobacillus</taxon>
    </lineage>
</organism>
<dbReference type="Proteomes" id="UP000242972">
    <property type="component" value="Unassembled WGS sequence"/>
</dbReference>
<evidence type="ECO:0000259" key="5">
    <source>
        <dbReference type="Pfam" id="PF00535"/>
    </source>
</evidence>
<name>A0A2T2XIU8_9FIRM</name>
<dbReference type="EMBL" id="PXYW01000009">
    <property type="protein sequence ID" value="PSR34404.1"/>
    <property type="molecule type" value="Genomic_DNA"/>
</dbReference>
<dbReference type="PANTHER" id="PTHR43179">
    <property type="entry name" value="RHAMNOSYLTRANSFERASE WBBL"/>
    <property type="match status" value="1"/>
</dbReference>
<evidence type="ECO:0000313" key="6">
    <source>
        <dbReference type="EMBL" id="PSR34404.1"/>
    </source>
</evidence>
<comment type="pathway">
    <text evidence="1">Cell wall biogenesis; cell wall polysaccharide biosynthesis.</text>
</comment>
<dbReference type="SUPFAM" id="SSF53448">
    <property type="entry name" value="Nucleotide-diphospho-sugar transferases"/>
    <property type="match status" value="1"/>
</dbReference>
<dbReference type="GO" id="GO:0016757">
    <property type="term" value="F:glycosyltransferase activity"/>
    <property type="evidence" value="ECO:0007669"/>
    <property type="project" value="UniProtKB-KW"/>
</dbReference>
<protein>
    <submittedName>
        <fullName evidence="6">Glycosyl transferase family 2</fullName>
    </submittedName>
</protein>
<dbReference type="AlphaFoldDB" id="A0A2T2XIU8"/>
<keyword evidence="4 6" id="KW-0808">Transferase</keyword>
<proteinExistence type="inferred from homology"/>
<comment type="similarity">
    <text evidence="2">Belongs to the glycosyltransferase 2 family.</text>
</comment>
<comment type="caution">
    <text evidence="6">The sequence shown here is derived from an EMBL/GenBank/DDBJ whole genome shotgun (WGS) entry which is preliminary data.</text>
</comment>
<keyword evidence="3" id="KW-0328">Glycosyltransferase</keyword>
<evidence type="ECO:0000256" key="4">
    <source>
        <dbReference type="ARBA" id="ARBA00022679"/>
    </source>
</evidence>
<evidence type="ECO:0000256" key="1">
    <source>
        <dbReference type="ARBA" id="ARBA00004776"/>
    </source>
</evidence>
<gene>
    <name evidence="6" type="ORF">C7B46_05670</name>
</gene>
<accession>A0A2T2XIU8</accession>
<reference evidence="6 7" key="1">
    <citation type="journal article" date="2014" name="BMC Genomics">
        <title>Comparison of environmental and isolate Sulfobacillus genomes reveals diverse carbon, sulfur, nitrogen, and hydrogen metabolisms.</title>
        <authorList>
            <person name="Justice N.B."/>
            <person name="Norman A."/>
            <person name="Brown C.T."/>
            <person name="Singh A."/>
            <person name="Thomas B.C."/>
            <person name="Banfield J.F."/>
        </authorList>
    </citation>
    <scope>NUCLEOTIDE SEQUENCE [LARGE SCALE GENOMIC DNA]</scope>
    <source>
        <strain evidence="6">AMDSBA4</strain>
    </source>
</reference>
<dbReference type="InterPro" id="IPR001173">
    <property type="entry name" value="Glyco_trans_2-like"/>
</dbReference>
<dbReference type="Gene3D" id="3.90.550.10">
    <property type="entry name" value="Spore Coat Polysaccharide Biosynthesis Protein SpsA, Chain A"/>
    <property type="match status" value="1"/>
</dbReference>
<evidence type="ECO:0000256" key="3">
    <source>
        <dbReference type="ARBA" id="ARBA00022676"/>
    </source>
</evidence>
<evidence type="ECO:0000256" key="2">
    <source>
        <dbReference type="ARBA" id="ARBA00006739"/>
    </source>
</evidence>
<dbReference type="InterPro" id="IPR029044">
    <property type="entry name" value="Nucleotide-diphossugar_trans"/>
</dbReference>
<evidence type="ECO:0000313" key="7">
    <source>
        <dbReference type="Proteomes" id="UP000242972"/>
    </source>
</evidence>
<dbReference type="Pfam" id="PF00535">
    <property type="entry name" value="Glycos_transf_2"/>
    <property type="match status" value="1"/>
</dbReference>
<dbReference type="PANTHER" id="PTHR43179:SF12">
    <property type="entry name" value="GALACTOFURANOSYLTRANSFERASE GLFT2"/>
    <property type="match status" value="1"/>
</dbReference>
<feature type="domain" description="Glycosyltransferase 2-like" evidence="5">
    <location>
        <begin position="7"/>
        <end position="172"/>
    </location>
</feature>
<sequence length="303" mass="34417">MDNPKVTVIIATYNRETLLMDTIGDLLRQEPFREGWAELLVIDQSVSHQDATIQQLEQLQTQGAIQWVRVQPPGLTKARNLGVSLSRGEYVIFVDDDVRIENENFIAAHISSLTRPHIAAVAGRILVPGESPRTVTRKIGHLGFFGTREPGFGSDWSGPTETLRGCNMSFRKQVLAAIGGFDERYTRSAFREDTDVSWRLKKEGFELWFSSEAWLTHLSSPEGGTRDHSITVDVDLIVNDIRFALLNLHGVRKWAWLTRIYGSRVVKAAMNRGKFSMRHKAFMNGMFEVAHEEPWHLVEERNS</sequence>